<evidence type="ECO:0000313" key="2">
    <source>
        <dbReference type="Proteomes" id="UP000596857"/>
    </source>
</evidence>
<evidence type="ECO:0000313" key="1">
    <source>
        <dbReference type="EMBL" id="NOU82802.1"/>
    </source>
</evidence>
<accession>A0ABX1YP04</accession>
<dbReference type="RefSeq" id="WP_171720097.1">
    <property type="nucleotide sequence ID" value="NZ_WHOB01000086.1"/>
</dbReference>
<reference evidence="1 2" key="1">
    <citation type="submission" date="2019-10" db="EMBL/GenBank/DDBJ databases">
        <title>Description of Paenibacillus terricola sp. nov.</title>
        <authorList>
            <person name="Carlier A."/>
            <person name="Qi S."/>
        </authorList>
    </citation>
    <scope>NUCLEOTIDE SEQUENCE [LARGE SCALE GENOMIC DNA]</scope>
    <source>
        <strain evidence="1 2">LMG 31459</strain>
    </source>
</reference>
<dbReference type="Proteomes" id="UP000596857">
    <property type="component" value="Unassembled WGS sequence"/>
</dbReference>
<keyword evidence="2" id="KW-1185">Reference proteome</keyword>
<proteinExistence type="predicted"/>
<sequence>MDTSELRKFIDEKHPFEKAREGCWNWINTWKEEDPENYFEAFRNEDISSIELTNQRFALVINCSFDTPIEFLQTTLDVYFKESLIAQYHYIQDFSGKAIDDVLSFEKYSILTVED</sequence>
<name>A0ABX1YP04_9BACL</name>
<comment type="caution">
    <text evidence="1">The sequence shown here is derived from an EMBL/GenBank/DDBJ whole genome shotgun (WGS) entry which is preliminary data.</text>
</comment>
<organism evidence="1 2">
    <name type="scientific">Paenibacillus phytohabitans</name>
    <dbReference type="NCBI Taxonomy" id="2654978"/>
    <lineage>
        <taxon>Bacteria</taxon>
        <taxon>Bacillati</taxon>
        <taxon>Bacillota</taxon>
        <taxon>Bacilli</taxon>
        <taxon>Bacillales</taxon>
        <taxon>Paenibacillaceae</taxon>
        <taxon>Paenibacillus</taxon>
    </lineage>
</organism>
<protein>
    <submittedName>
        <fullName evidence="1">Uncharacterized protein</fullName>
    </submittedName>
</protein>
<gene>
    <name evidence="1" type="ORF">GC101_28460</name>
</gene>
<dbReference type="EMBL" id="WHOB01000086">
    <property type="protein sequence ID" value="NOU82802.1"/>
    <property type="molecule type" value="Genomic_DNA"/>
</dbReference>